<dbReference type="AlphaFoldDB" id="A0A6I3L3H5"/>
<evidence type="ECO:0000313" key="2">
    <source>
        <dbReference type="Proteomes" id="UP000432464"/>
    </source>
</evidence>
<keyword evidence="2" id="KW-1185">Reference proteome</keyword>
<reference evidence="1 2" key="1">
    <citation type="submission" date="2019-11" db="EMBL/GenBank/DDBJ databases">
        <title>Nocardia sp. nov. CT2-14 isolated from soil.</title>
        <authorList>
            <person name="Kanchanasin P."/>
            <person name="Tanasupawat S."/>
            <person name="Yuki M."/>
            <person name="Kudo T."/>
        </authorList>
    </citation>
    <scope>NUCLEOTIDE SEQUENCE [LARGE SCALE GENOMIC DNA]</scope>
    <source>
        <strain evidence="1 2">CT2-14</strain>
    </source>
</reference>
<organism evidence="1 2">
    <name type="scientific">Nocardia aurantiaca</name>
    <dbReference type="NCBI Taxonomy" id="2675850"/>
    <lineage>
        <taxon>Bacteria</taxon>
        <taxon>Bacillati</taxon>
        <taxon>Actinomycetota</taxon>
        <taxon>Actinomycetes</taxon>
        <taxon>Mycobacteriales</taxon>
        <taxon>Nocardiaceae</taxon>
        <taxon>Nocardia</taxon>
    </lineage>
</organism>
<protein>
    <submittedName>
        <fullName evidence="1">Uncharacterized protein</fullName>
    </submittedName>
</protein>
<dbReference type="Proteomes" id="UP000432464">
    <property type="component" value="Unassembled WGS sequence"/>
</dbReference>
<sequence>MTSGATLDADNISILTYAGGGRFSKEQDVYNPAEFAQLVPAWCRRAIGLGTLGEAEFEWCTQVLLPEIGSAS</sequence>
<dbReference type="EMBL" id="WMBB01000011">
    <property type="protein sequence ID" value="MTE15848.1"/>
    <property type="molecule type" value="Genomic_DNA"/>
</dbReference>
<comment type="caution">
    <text evidence="1">The sequence shown here is derived from an EMBL/GenBank/DDBJ whole genome shotgun (WGS) entry which is preliminary data.</text>
</comment>
<gene>
    <name evidence="1" type="ORF">GLP40_24140</name>
</gene>
<proteinExistence type="predicted"/>
<dbReference type="RefSeq" id="WP_154790261.1">
    <property type="nucleotide sequence ID" value="NZ_WMBB01000011.1"/>
</dbReference>
<evidence type="ECO:0000313" key="1">
    <source>
        <dbReference type="EMBL" id="MTE15848.1"/>
    </source>
</evidence>
<accession>A0A6I3L3H5</accession>
<name>A0A6I3L3H5_9NOCA</name>